<proteinExistence type="predicted"/>
<keyword evidence="3" id="KW-1185">Reference proteome</keyword>
<feature type="region of interest" description="Disordered" evidence="1">
    <location>
        <begin position="358"/>
        <end position="404"/>
    </location>
</feature>
<evidence type="ECO:0000313" key="3">
    <source>
        <dbReference type="Proteomes" id="UP001201812"/>
    </source>
</evidence>
<feature type="region of interest" description="Disordered" evidence="1">
    <location>
        <begin position="232"/>
        <end position="255"/>
    </location>
</feature>
<dbReference type="AlphaFoldDB" id="A0AAD4MX99"/>
<feature type="compositionally biased region" description="Basic and acidic residues" evidence="1">
    <location>
        <begin position="271"/>
        <end position="301"/>
    </location>
</feature>
<feature type="compositionally biased region" description="Acidic residues" evidence="1">
    <location>
        <begin position="385"/>
        <end position="403"/>
    </location>
</feature>
<organism evidence="2 3">
    <name type="scientific">Ditylenchus destructor</name>
    <dbReference type="NCBI Taxonomy" id="166010"/>
    <lineage>
        <taxon>Eukaryota</taxon>
        <taxon>Metazoa</taxon>
        <taxon>Ecdysozoa</taxon>
        <taxon>Nematoda</taxon>
        <taxon>Chromadorea</taxon>
        <taxon>Rhabditida</taxon>
        <taxon>Tylenchina</taxon>
        <taxon>Tylenchomorpha</taxon>
        <taxon>Sphaerularioidea</taxon>
        <taxon>Anguinidae</taxon>
        <taxon>Anguininae</taxon>
        <taxon>Ditylenchus</taxon>
    </lineage>
</organism>
<evidence type="ECO:0000256" key="1">
    <source>
        <dbReference type="SAM" id="MobiDB-lite"/>
    </source>
</evidence>
<feature type="region of interest" description="Disordered" evidence="1">
    <location>
        <begin position="1"/>
        <end position="41"/>
    </location>
</feature>
<reference evidence="2" key="1">
    <citation type="submission" date="2022-01" db="EMBL/GenBank/DDBJ databases">
        <title>Genome Sequence Resource for Two Populations of Ditylenchus destructor, the Migratory Endoparasitic Phytonematode.</title>
        <authorList>
            <person name="Zhang H."/>
            <person name="Lin R."/>
            <person name="Xie B."/>
        </authorList>
    </citation>
    <scope>NUCLEOTIDE SEQUENCE</scope>
    <source>
        <strain evidence="2">BazhouSP</strain>
    </source>
</reference>
<dbReference type="Proteomes" id="UP001201812">
    <property type="component" value="Unassembled WGS sequence"/>
</dbReference>
<feature type="compositionally biased region" description="Low complexity" evidence="1">
    <location>
        <begin position="15"/>
        <end position="30"/>
    </location>
</feature>
<accession>A0AAD4MX99</accession>
<dbReference type="EMBL" id="JAKKPZ010000027">
    <property type="protein sequence ID" value="KAI1710193.1"/>
    <property type="molecule type" value="Genomic_DNA"/>
</dbReference>
<evidence type="ECO:0000313" key="2">
    <source>
        <dbReference type="EMBL" id="KAI1710193.1"/>
    </source>
</evidence>
<name>A0AAD4MX99_9BILA</name>
<feature type="compositionally biased region" description="Basic residues" evidence="1">
    <location>
        <begin position="233"/>
        <end position="246"/>
    </location>
</feature>
<sequence>MSRPNIPSWPTSTFTQNGNQQMTQQMLSPISPSPSTPPGERNLGFRYIWPVKVTTRQLGENEAAILHISPKFATVYDHVSFQWTLKMHGTAYVAGEDGDEDEEGTETGTEIEEENTRDYDYVAISLYYVDGPVNTVELKAKVRIAGEKGAQGELKERKTIIATRGRECEIGFTDREHLTTYIKEHLGNVIRLSLQLEMDSSLFNTDAYLNAVSPTPIHSFLTANYKARVSSKVWKRKPRQSIKRPRSKSDGQPNCKKLDLERAFNRVMEQEREQRRLRAEAEEAETRIHKGEEPDGEKRDIPSLLVNDVSTDESPVGSSRCSSPQIPAPLYSQHLFKKLLVACCDSCERRASLIVPSLGSGDDEDDCSSKDEESSAPLKKKDNASGEEEEEEDEEDDNTFECPEENKADMHDTLANMYFNKVVLPEMEYVEDFADFLIDAELNDLPVLKRACERYLCGELNTKQDLMTSLLLNLLFLAMVFQLPVMKSMTMTELCNRHHEIENVDKLLEQEEYRDLDKRIRKMCDRDLAELVDEIQRFREQKLRVHPVNLN</sequence>
<protein>
    <submittedName>
        <fullName evidence="2">Uncharacterized protein</fullName>
    </submittedName>
</protein>
<feature type="compositionally biased region" description="Basic and acidic residues" evidence="1">
    <location>
        <begin position="367"/>
        <end position="384"/>
    </location>
</feature>
<feature type="region of interest" description="Disordered" evidence="1">
    <location>
        <begin position="271"/>
        <end position="302"/>
    </location>
</feature>
<comment type="caution">
    <text evidence="2">The sequence shown here is derived from an EMBL/GenBank/DDBJ whole genome shotgun (WGS) entry which is preliminary data.</text>
</comment>
<gene>
    <name evidence="2" type="ORF">DdX_10870</name>
</gene>